<dbReference type="Pfam" id="PF00289">
    <property type="entry name" value="Biotin_carb_N"/>
    <property type="match status" value="1"/>
</dbReference>
<dbReference type="PANTHER" id="PTHR43778">
    <property type="entry name" value="PYRUVATE CARBOXYLASE"/>
    <property type="match status" value="1"/>
</dbReference>
<evidence type="ECO:0000256" key="7">
    <source>
        <dbReference type="ARBA" id="ARBA00022741"/>
    </source>
</evidence>
<feature type="region of interest" description="Disordered" evidence="16">
    <location>
        <begin position="488"/>
        <end position="513"/>
    </location>
</feature>
<feature type="domain" description="Biotin carboxylation" evidence="19">
    <location>
        <begin position="2"/>
        <end position="456"/>
    </location>
</feature>
<dbReference type="OrthoDB" id="9807469at2"/>
<gene>
    <name evidence="21" type="ORF">BEN47_09040</name>
</gene>
<evidence type="ECO:0000256" key="10">
    <source>
        <dbReference type="ARBA" id="ARBA00023268"/>
    </source>
</evidence>
<dbReference type="SUPFAM" id="SSF51569">
    <property type="entry name" value="Aldolase"/>
    <property type="match status" value="1"/>
</dbReference>
<evidence type="ECO:0000256" key="11">
    <source>
        <dbReference type="PIRNR" id="PIRNR001594"/>
    </source>
</evidence>
<dbReference type="PROSITE" id="PS50979">
    <property type="entry name" value="BC"/>
    <property type="match status" value="1"/>
</dbReference>
<dbReference type="PROSITE" id="PS00867">
    <property type="entry name" value="CPSASE_2"/>
    <property type="match status" value="1"/>
</dbReference>
<feature type="binding site" description="via carbamate group" evidence="14">
    <location>
        <position position="713"/>
    </location>
    <ligand>
        <name>Mn(2+)</name>
        <dbReference type="ChEBI" id="CHEBI:29035"/>
    </ligand>
</feature>
<feature type="active site" evidence="12">
    <location>
        <position position="295"/>
    </location>
</feature>
<dbReference type="RefSeq" id="WP_070724942.1">
    <property type="nucleotide sequence ID" value="NZ_MDZB01000066.1"/>
</dbReference>
<dbReference type="InterPro" id="IPR055268">
    <property type="entry name" value="PCB-like"/>
</dbReference>
<dbReference type="SUPFAM" id="SSF51246">
    <property type="entry name" value="Rudiment single hybrid motif"/>
    <property type="match status" value="1"/>
</dbReference>
<feature type="domain" description="ATP-grasp" evidence="18">
    <location>
        <begin position="122"/>
        <end position="320"/>
    </location>
</feature>
<dbReference type="InterPro" id="IPR011764">
    <property type="entry name" value="Biotin_carboxylation_dom"/>
</dbReference>
<feature type="modified residue" description="N6-biotinyllysine" evidence="15">
    <location>
        <position position="1112"/>
    </location>
</feature>
<evidence type="ECO:0000256" key="4">
    <source>
        <dbReference type="ARBA" id="ARBA00022432"/>
    </source>
</evidence>
<dbReference type="FunFam" id="2.40.50.100:FF:000003">
    <property type="entry name" value="Acetyl-CoA carboxylase biotin carboxyl carrier protein"/>
    <property type="match status" value="1"/>
</dbReference>
<dbReference type="InterPro" id="IPR005481">
    <property type="entry name" value="BC-like_N"/>
</dbReference>
<dbReference type="SUPFAM" id="SSF51230">
    <property type="entry name" value="Single hybrid motif"/>
    <property type="match status" value="1"/>
</dbReference>
<keyword evidence="22" id="KW-1185">Reference proteome</keyword>
<evidence type="ECO:0000256" key="9">
    <source>
        <dbReference type="ARBA" id="ARBA00023267"/>
    </source>
</evidence>
<dbReference type="FunFam" id="3.40.50.20:FF:000010">
    <property type="entry name" value="Propionyl-CoA carboxylase subunit alpha"/>
    <property type="match status" value="1"/>
</dbReference>
<feature type="binding site" evidence="14">
    <location>
        <position position="742"/>
    </location>
    <ligand>
        <name>Mn(2+)</name>
        <dbReference type="ChEBI" id="CHEBI:29035"/>
    </ligand>
</feature>
<dbReference type="InterPro" id="IPR011054">
    <property type="entry name" value="Rudment_hybrid_motif"/>
</dbReference>
<dbReference type="Pfam" id="PF02786">
    <property type="entry name" value="CPSase_L_D2"/>
    <property type="match status" value="1"/>
</dbReference>
<comment type="cofactor">
    <cofactor evidence="1 11">
        <name>biotin</name>
        <dbReference type="ChEBI" id="CHEBI:57586"/>
    </cofactor>
</comment>
<keyword evidence="10" id="KW-0511">Multifunctional enzyme</keyword>
<feature type="binding site" evidence="13">
    <location>
        <position position="202"/>
    </location>
    <ligand>
        <name>ATP</name>
        <dbReference type="ChEBI" id="CHEBI:30616"/>
    </ligand>
</feature>
<evidence type="ECO:0000256" key="13">
    <source>
        <dbReference type="PIRSR" id="PIRSR001594-2"/>
    </source>
</evidence>
<dbReference type="GO" id="GO:0046872">
    <property type="term" value="F:metal ion binding"/>
    <property type="evidence" value="ECO:0007669"/>
    <property type="project" value="UniProtKB-KW"/>
</dbReference>
<comment type="function">
    <text evidence="11">Catalyzes a 2-step reaction, involving the ATP-dependent carboxylation of the covalently attached biotin in the first step and the transfer of the carboxyl group to pyruvate in the second.</text>
</comment>
<dbReference type="SMART" id="SM00878">
    <property type="entry name" value="Biotin_carb_C"/>
    <property type="match status" value="1"/>
</dbReference>
<reference evidence="21 22" key="1">
    <citation type="submission" date="2016-08" db="EMBL/GenBank/DDBJ databases">
        <title>Hymenobacter coccineus sp. nov., Hymenobacter lapidarius sp. nov. and Hymenobacter glacialis sp. nov., isolated from Antarctic soil.</title>
        <authorList>
            <person name="Sedlacek I."/>
            <person name="Kralova S."/>
            <person name="Kyrova K."/>
            <person name="Maslanova I."/>
            <person name="Stankova E."/>
            <person name="Vrbovska V."/>
            <person name="Nemec M."/>
            <person name="Bartak M."/>
            <person name="Svec P."/>
            <person name="Busse H.-J."/>
            <person name="Pantucek R."/>
        </authorList>
    </citation>
    <scope>NUCLEOTIDE SEQUENCE [LARGE SCALE GENOMIC DNA]</scope>
    <source>
        <strain evidence="21 22">CCM 8643</strain>
    </source>
</reference>
<accession>A0A1G1TBH7</accession>
<dbReference type="UniPathway" id="UPA00138"/>
<dbReference type="Proteomes" id="UP000176294">
    <property type="component" value="Unassembled WGS sequence"/>
</dbReference>
<keyword evidence="9 11" id="KW-0092">Biotin</keyword>
<proteinExistence type="predicted"/>
<evidence type="ECO:0000259" key="18">
    <source>
        <dbReference type="PROSITE" id="PS50975"/>
    </source>
</evidence>
<dbReference type="SUPFAM" id="SSF89000">
    <property type="entry name" value="post-HMGL domain-like"/>
    <property type="match status" value="1"/>
</dbReference>
<dbReference type="Gene3D" id="3.10.600.10">
    <property type="entry name" value="pyruvate carboxylase f1077a mutant domain"/>
    <property type="match status" value="1"/>
</dbReference>
<feature type="binding site" evidence="14">
    <location>
        <position position="744"/>
    </location>
    <ligand>
        <name>Mn(2+)</name>
        <dbReference type="ChEBI" id="CHEBI:29035"/>
    </ligand>
</feature>
<dbReference type="FunFam" id="3.30.1490.20:FF:000003">
    <property type="entry name" value="acetyl-CoA carboxylase isoform X1"/>
    <property type="match status" value="1"/>
</dbReference>
<dbReference type="PIRSF" id="PIRSF001594">
    <property type="entry name" value="Pyruv_carbox"/>
    <property type="match status" value="1"/>
</dbReference>
<evidence type="ECO:0000313" key="21">
    <source>
        <dbReference type="EMBL" id="OGX88225.1"/>
    </source>
</evidence>
<dbReference type="STRING" id="1908237.BEN47_09040"/>
<dbReference type="AlphaFoldDB" id="A0A1G1TBH7"/>
<dbReference type="InterPro" id="IPR013785">
    <property type="entry name" value="Aldolase_TIM"/>
</dbReference>
<dbReference type="Pfam" id="PF00364">
    <property type="entry name" value="Biotin_lipoyl"/>
    <property type="match status" value="1"/>
</dbReference>
<dbReference type="Gene3D" id="3.20.20.70">
    <property type="entry name" value="Aldolase class I"/>
    <property type="match status" value="1"/>
</dbReference>
<evidence type="ECO:0000259" key="19">
    <source>
        <dbReference type="PROSITE" id="PS50979"/>
    </source>
</evidence>
<evidence type="ECO:0000259" key="17">
    <source>
        <dbReference type="PROSITE" id="PS50968"/>
    </source>
</evidence>
<feature type="binding site" evidence="14">
    <location>
        <position position="543"/>
    </location>
    <ligand>
        <name>Mn(2+)</name>
        <dbReference type="ChEBI" id="CHEBI:29035"/>
    </ligand>
</feature>
<sequence length="1146" mass="128266">MKITKLLVANRGEIAIRVMRAATELNIPTVAVYTYEDRYSLHRYKADEAYQIGRDDEPLKPYLDIEVLLRVAKENGVNAIHPGYGFLSENATLSRRCAEEGIVFVGPRPEVMEALGDKVRAKEVAQRCQVPQIESSEAELVDFETAQAEAHRIGYPVMLKAASGGGGRGMRIIRDDEQMEKGFFEARNEALNAFGDDTVFLEKYVERPKHIEVQLVGDQHGNLVHLYERDCSVQRRFQKVVEVAPAMNLPDHQRHLLYEYALRIGRAVGYDNVGTVEFLVNPEKDRIYFIEVNPRIQVEHTVTEMITGIDLIKTQIFIAAGFKLSDPEIGLGPDVKPMRTGFAVQCRVTTENPANDFKPDYGTIVAYRAAGGFGIRLDEGSVYQGVVVSPFFDSMLVKISAHAPTLHGAAQKMLRALDEFRVRGVQTNIQFLKNIIGHEDFQQGQVNVDFIKDHADLFKFDARQDRATRLLGFVGDVVVNGNPDVKNLLDPRHNPRRPHLPQSDHAAPAPGTKQKLHELGPEGFSKWLRDEPLIHYTDTTLRDAHQSLLATRMRTWDMLKVAGAYAQQHPQTFSLEVWGGATFDVALRFLHEDPWERLARLRAAVPNILLQMLIRGANGVGYKAYPDNLTERFVQQAAETGVDVFRIFDSLNWLKGMEACIGFVRNKTDRLAEACICYTGDILDPSRTKYTLDYYLKLAKQLEDAGAHILCIKDMAGLLKPYAATELIAGLRDTVKLPIHLHTHDTSSLQTATYMKAVEAGVNVIDVALGSLSGLTSQPNFNSVVEMLRHTPRHREFNQQSLNEFSNYWEAVREMYYPFESGLKAGTSEVFQHEIPGGQYSNLRPQASSLGLLDKFEEVKQRFADVNDMFGDIVKVTPSSKVVGDMALFMVSNSLTPADVMEKGETLSFPESVRDLFRGDIGQPEGGWPAELQKLILKNEAPFTDRPNEHLKPINFNKEWKAFQEKFPGAKFTDMLSSLLYPKVFEEYWAHRLQFGDVSKVPTSVFFYGLQPGEETIIEIARGKSVIVRLESVGTLNEDGYRTIFFTLNGQTRNLQVRDHAVAVTKISNAKADKTNPLQVGAPLQGMLSKILVKPGQAVAKNTPLFVIEAMKMETTITAPQDVTVASIALGEGSRVQADDLVITLG</sequence>
<dbReference type="SUPFAM" id="SSF52440">
    <property type="entry name" value="PreATP-grasp domain"/>
    <property type="match status" value="1"/>
</dbReference>
<dbReference type="PROSITE" id="PS50975">
    <property type="entry name" value="ATP_GRASP"/>
    <property type="match status" value="1"/>
</dbReference>
<dbReference type="SUPFAM" id="SSF56059">
    <property type="entry name" value="Glutathione synthetase ATP-binding domain-like"/>
    <property type="match status" value="1"/>
</dbReference>
<dbReference type="InterPro" id="IPR001882">
    <property type="entry name" value="Biotin_BS"/>
</dbReference>
<dbReference type="InterPro" id="IPR005482">
    <property type="entry name" value="Biotin_COase_C"/>
</dbReference>
<keyword evidence="8 11" id="KW-0067">ATP-binding</keyword>
<comment type="pathway">
    <text evidence="2">Carbohydrate biosynthesis; gluconeogenesis.</text>
</comment>
<dbReference type="InterPro" id="IPR005479">
    <property type="entry name" value="CPAse_ATP-bd"/>
</dbReference>
<dbReference type="Gene3D" id="3.30.470.20">
    <property type="entry name" value="ATP-grasp fold, B domain"/>
    <property type="match status" value="1"/>
</dbReference>
<keyword evidence="4" id="KW-0312">Gluconeogenesis</keyword>
<dbReference type="PROSITE" id="PS50968">
    <property type="entry name" value="BIOTINYL_LIPOYL"/>
    <property type="match status" value="1"/>
</dbReference>
<keyword evidence="5 11" id="KW-0436">Ligase</keyword>
<feature type="binding site" evidence="13">
    <location>
        <position position="877"/>
    </location>
    <ligand>
        <name>substrate</name>
    </ligand>
</feature>
<feature type="modified residue" description="N6-carboxylysine" evidence="15">
    <location>
        <position position="713"/>
    </location>
</feature>
<protein>
    <recommendedName>
        <fullName evidence="3 11">Pyruvate carboxylase</fullName>
        <ecNumber evidence="3 11">6.4.1.1</ecNumber>
    </recommendedName>
</protein>
<dbReference type="GO" id="GO:0005737">
    <property type="term" value="C:cytoplasm"/>
    <property type="evidence" value="ECO:0007669"/>
    <property type="project" value="TreeGrafter"/>
</dbReference>
<evidence type="ECO:0000256" key="3">
    <source>
        <dbReference type="ARBA" id="ARBA00013057"/>
    </source>
</evidence>
<comment type="catalytic activity">
    <reaction evidence="11">
        <text>hydrogencarbonate + pyruvate + ATP = oxaloacetate + ADP + phosphate + H(+)</text>
        <dbReference type="Rhea" id="RHEA:20844"/>
        <dbReference type="ChEBI" id="CHEBI:15361"/>
        <dbReference type="ChEBI" id="CHEBI:15378"/>
        <dbReference type="ChEBI" id="CHEBI:16452"/>
        <dbReference type="ChEBI" id="CHEBI:17544"/>
        <dbReference type="ChEBI" id="CHEBI:30616"/>
        <dbReference type="ChEBI" id="CHEBI:43474"/>
        <dbReference type="ChEBI" id="CHEBI:456216"/>
        <dbReference type="EC" id="6.4.1.1"/>
    </reaction>
</comment>
<dbReference type="PROSITE" id="PS50991">
    <property type="entry name" value="PYR_CT"/>
    <property type="match status" value="1"/>
</dbReference>
<name>A0A1G1TBH7_9BACT</name>
<keyword evidence="21" id="KW-0670">Pyruvate</keyword>
<dbReference type="InterPro" id="IPR011761">
    <property type="entry name" value="ATP-grasp"/>
</dbReference>
<evidence type="ECO:0000256" key="8">
    <source>
        <dbReference type="ARBA" id="ARBA00022840"/>
    </source>
</evidence>
<feature type="domain" description="Lipoyl-binding" evidence="17">
    <location>
        <begin position="1071"/>
        <end position="1146"/>
    </location>
</feature>
<dbReference type="GO" id="GO:0005524">
    <property type="term" value="F:ATP binding"/>
    <property type="evidence" value="ECO:0007669"/>
    <property type="project" value="UniProtKB-UniRule"/>
</dbReference>
<comment type="caution">
    <text evidence="21">The sequence shown here is derived from an EMBL/GenBank/DDBJ whole genome shotgun (WGS) entry which is preliminary data.</text>
</comment>
<dbReference type="NCBIfam" id="NF009554">
    <property type="entry name" value="PRK12999.1"/>
    <property type="match status" value="1"/>
</dbReference>
<dbReference type="InterPro" id="IPR005930">
    <property type="entry name" value="Pyruv_COase"/>
</dbReference>
<dbReference type="EMBL" id="MDZB01000066">
    <property type="protein sequence ID" value="OGX88225.1"/>
    <property type="molecule type" value="Genomic_DNA"/>
</dbReference>
<evidence type="ECO:0000256" key="6">
    <source>
        <dbReference type="ARBA" id="ARBA00022723"/>
    </source>
</evidence>
<evidence type="ECO:0000259" key="20">
    <source>
        <dbReference type="PROSITE" id="PS50991"/>
    </source>
</evidence>
<evidence type="ECO:0000313" key="22">
    <source>
        <dbReference type="Proteomes" id="UP000176294"/>
    </source>
</evidence>
<evidence type="ECO:0000256" key="12">
    <source>
        <dbReference type="PIRSR" id="PIRSR001594-1"/>
    </source>
</evidence>
<feature type="binding site" evidence="13">
    <location>
        <position position="615"/>
    </location>
    <ligand>
        <name>substrate</name>
    </ligand>
</feature>
<keyword evidence="6 14" id="KW-0479">Metal-binding</keyword>
<dbReference type="CDD" id="cd07937">
    <property type="entry name" value="DRE_TIM_PC_TC_5S"/>
    <property type="match status" value="1"/>
</dbReference>
<evidence type="ECO:0000256" key="2">
    <source>
        <dbReference type="ARBA" id="ARBA00004742"/>
    </source>
</evidence>
<keyword evidence="7 11" id="KW-0547">Nucleotide-binding</keyword>
<evidence type="ECO:0000256" key="5">
    <source>
        <dbReference type="ARBA" id="ARBA00022598"/>
    </source>
</evidence>
<dbReference type="InterPro" id="IPR000891">
    <property type="entry name" value="PYR_CT"/>
</dbReference>
<dbReference type="GO" id="GO:0004736">
    <property type="term" value="F:pyruvate carboxylase activity"/>
    <property type="evidence" value="ECO:0007669"/>
    <property type="project" value="UniProtKB-EC"/>
</dbReference>
<dbReference type="InterPro" id="IPR016185">
    <property type="entry name" value="PreATP-grasp_dom_sf"/>
</dbReference>
<dbReference type="PROSITE" id="PS00866">
    <property type="entry name" value="CPSASE_1"/>
    <property type="match status" value="1"/>
</dbReference>
<dbReference type="Pfam" id="PF02785">
    <property type="entry name" value="Biotin_carb_C"/>
    <property type="match status" value="1"/>
</dbReference>
<dbReference type="Gene3D" id="2.40.50.100">
    <property type="match status" value="1"/>
</dbReference>
<evidence type="ECO:0000256" key="1">
    <source>
        <dbReference type="ARBA" id="ARBA00001953"/>
    </source>
</evidence>
<feature type="binding site" evidence="13">
    <location>
        <position position="118"/>
    </location>
    <ligand>
        <name>ATP</name>
        <dbReference type="ChEBI" id="CHEBI:30616"/>
    </ligand>
</feature>
<dbReference type="NCBIfam" id="NF006761">
    <property type="entry name" value="PRK09282.1"/>
    <property type="match status" value="1"/>
</dbReference>
<dbReference type="NCBIfam" id="TIGR01235">
    <property type="entry name" value="pyruv_carbox"/>
    <property type="match status" value="1"/>
</dbReference>
<evidence type="ECO:0000256" key="16">
    <source>
        <dbReference type="SAM" id="MobiDB-lite"/>
    </source>
</evidence>
<dbReference type="InterPro" id="IPR011053">
    <property type="entry name" value="Single_hybrid_motif"/>
</dbReference>
<dbReference type="EC" id="6.4.1.1" evidence="3 11"/>
<dbReference type="Pfam" id="PF00682">
    <property type="entry name" value="HMGL-like"/>
    <property type="match status" value="1"/>
</dbReference>
<dbReference type="InterPro" id="IPR003379">
    <property type="entry name" value="Carboxylase_cons_dom"/>
</dbReference>
<organism evidence="21 22">
    <name type="scientific">Hymenobacter lapidarius</name>
    <dbReference type="NCBI Taxonomy" id="1908237"/>
    <lineage>
        <taxon>Bacteria</taxon>
        <taxon>Pseudomonadati</taxon>
        <taxon>Bacteroidota</taxon>
        <taxon>Cytophagia</taxon>
        <taxon>Cytophagales</taxon>
        <taxon>Hymenobacteraceae</taxon>
        <taxon>Hymenobacter</taxon>
    </lineage>
</organism>
<feature type="domain" description="Pyruvate carboxyltransferase" evidence="20">
    <location>
        <begin position="534"/>
        <end position="803"/>
    </location>
</feature>
<evidence type="ECO:0000256" key="14">
    <source>
        <dbReference type="PIRSR" id="PIRSR001594-3"/>
    </source>
</evidence>
<dbReference type="InterPro" id="IPR000089">
    <property type="entry name" value="Biotin_lipoyl"/>
</dbReference>
<evidence type="ECO:0000256" key="15">
    <source>
        <dbReference type="PIRSR" id="PIRSR001594-4"/>
    </source>
</evidence>
<dbReference type="PANTHER" id="PTHR43778:SF2">
    <property type="entry name" value="PYRUVATE CARBOXYLASE, MITOCHONDRIAL"/>
    <property type="match status" value="1"/>
</dbReference>
<dbReference type="PROSITE" id="PS00188">
    <property type="entry name" value="BIOTIN"/>
    <property type="match status" value="1"/>
</dbReference>
<dbReference type="Pfam" id="PF02436">
    <property type="entry name" value="PYC_OADA"/>
    <property type="match status" value="1"/>
</dbReference>
<dbReference type="CDD" id="cd06850">
    <property type="entry name" value="biotinyl_domain"/>
    <property type="match status" value="1"/>
</dbReference>
<dbReference type="FunFam" id="3.20.20.70:FF:000033">
    <property type="entry name" value="Pyruvate carboxylase"/>
    <property type="match status" value="1"/>
</dbReference>
<dbReference type="GO" id="GO:0006094">
    <property type="term" value="P:gluconeogenesis"/>
    <property type="evidence" value="ECO:0007669"/>
    <property type="project" value="UniProtKB-UniPathway"/>
</dbReference>